<gene>
    <name evidence="1" type="ORF">EDC61_106143</name>
</gene>
<name>A0A4R3JY69_9PROT</name>
<dbReference type="AlphaFoldDB" id="A0A4R3JY69"/>
<comment type="caution">
    <text evidence="1">The sequence shown here is derived from an EMBL/GenBank/DDBJ whole genome shotgun (WGS) entry which is preliminary data.</text>
</comment>
<sequence>MSVGYYVWYRVADADDRELEQAVRGMQARLACRTGVAGRLLKRRDAPATWMEVYEAVAEPAAFERVLQALVDQFDIEVRLADRRHVECFVESPGAAVPACAVKEI</sequence>
<proteinExistence type="predicted"/>
<accession>A0A4R3JY69</accession>
<dbReference type="RefSeq" id="WP_126463765.1">
    <property type="nucleotide sequence ID" value="NZ_AP018721.1"/>
</dbReference>
<dbReference type="InterPro" id="IPR032556">
    <property type="entry name" value="DUF4936"/>
</dbReference>
<dbReference type="OrthoDB" id="8527613at2"/>
<dbReference type="Pfam" id="PF16290">
    <property type="entry name" value="DUF4936"/>
    <property type="match status" value="1"/>
</dbReference>
<evidence type="ECO:0000313" key="1">
    <source>
        <dbReference type="EMBL" id="TCS72227.1"/>
    </source>
</evidence>
<reference evidence="1 2" key="1">
    <citation type="submission" date="2019-03" db="EMBL/GenBank/DDBJ databases">
        <title>Genomic Encyclopedia of Type Strains, Phase IV (KMG-IV): sequencing the most valuable type-strain genomes for metagenomic binning, comparative biology and taxonomic classification.</title>
        <authorList>
            <person name="Goeker M."/>
        </authorList>
    </citation>
    <scope>NUCLEOTIDE SEQUENCE [LARGE SCALE GENOMIC DNA]</scope>
    <source>
        <strain evidence="1 2">DSM 103923</strain>
    </source>
</reference>
<keyword evidence="2" id="KW-1185">Reference proteome</keyword>
<organism evidence="1 2">
    <name type="scientific">Sulfuritortus calidifontis</name>
    <dbReference type="NCBI Taxonomy" id="1914471"/>
    <lineage>
        <taxon>Bacteria</taxon>
        <taxon>Pseudomonadati</taxon>
        <taxon>Pseudomonadota</taxon>
        <taxon>Betaproteobacteria</taxon>
        <taxon>Nitrosomonadales</taxon>
        <taxon>Thiobacillaceae</taxon>
        <taxon>Sulfuritortus</taxon>
    </lineage>
</organism>
<protein>
    <submittedName>
        <fullName evidence="1">Uncharacterized protein DUF4936</fullName>
    </submittedName>
</protein>
<evidence type="ECO:0000313" key="2">
    <source>
        <dbReference type="Proteomes" id="UP000295135"/>
    </source>
</evidence>
<dbReference type="Proteomes" id="UP000295135">
    <property type="component" value="Unassembled WGS sequence"/>
</dbReference>
<dbReference type="EMBL" id="SLZY01000006">
    <property type="protein sequence ID" value="TCS72227.1"/>
    <property type="molecule type" value="Genomic_DNA"/>
</dbReference>